<dbReference type="Pfam" id="PF17834">
    <property type="entry name" value="GHD"/>
    <property type="match status" value="1"/>
</dbReference>
<reference evidence="2 3" key="1">
    <citation type="journal article" date="2021" name="Nat. Plants">
        <title>The Taxus genome provides insights into paclitaxel biosynthesis.</title>
        <authorList>
            <person name="Xiong X."/>
            <person name="Gou J."/>
            <person name="Liao Q."/>
            <person name="Li Y."/>
            <person name="Zhou Q."/>
            <person name="Bi G."/>
            <person name="Li C."/>
            <person name="Du R."/>
            <person name="Wang X."/>
            <person name="Sun T."/>
            <person name="Guo L."/>
            <person name="Liang H."/>
            <person name="Lu P."/>
            <person name="Wu Y."/>
            <person name="Zhang Z."/>
            <person name="Ro D.K."/>
            <person name="Shang Y."/>
            <person name="Huang S."/>
            <person name="Yan J."/>
        </authorList>
    </citation>
    <scope>NUCLEOTIDE SEQUENCE [LARGE SCALE GENOMIC DNA]</scope>
    <source>
        <strain evidence="2">Ta-2019</strain>
    </source>
</reference>
<name>A0AA38F4A4_TAXCH</name>
<evidence type="ECO:0000313" key="3">
    <source>
        <dbReference type="Proteomes" id="UP000824469"/>
    </source>
</evidence>
<gene>
    <name evidence="2" type="ORF">KI387_032622</name>
</gene>
<dbReference type="EMBL" id="JAHRHJ020003813">
    <property type="protein sequence ID" value="KAH9288505.1"/>
    <property type="molecule type" value="Genomic_DNA"/>
</dbReference>
<feature type="non-terminal residue" evidence="2">
    <location>
        <position position="1"/>
    </location>
</feature>
<organism evidence="2 3">
    <name type="scientific">Taxus chinensis</name>
    <name type="common">Chinese yew</name>
    <name type="synonym">Taxus wallichiana var. chinensis</name>
    <dbReference type="NCBI Taxonomy" id="29808"/>
    <lineage>
        <taxon>Eukaryota</taxon>
        <taxon>Viridiplantae</taxon>
        <taxon>Streptophyta</taxon>
        <taxon>Embryophyta</taxon>
        <taxon>Tracheophyta</taxon>
        <taxon>Spermatophyta</taxon>
        <taxon>Pinopsida</taxon>
        <taxon>Pinidae</taxon>
        <taxon>Conifers II</taxon>
        <taxon>Cupressales</taxon>
        <taxon>Taxaceae</taxon>
        <taxon>Taxus</taxon>
    </lineage>
</organism>
<dbReference type="AlphaFoldDB" id="A0AA38F4A4"/>
<sequence length="55" mass="5825">AHVYSAGLGTCATFLANLDTQSDATVKFNGISYHLPAWSVSILPDCKNVVLNTAQ</sequence>
<comment type="caution">
    <text evidence="2">The sequence shown here is derived from an EMBL/GenBank/DDBJ whole genome shotgun (WGS) entry which is preliminary data.</text>
</comment>
<feature type="non-terminal residue" evidence="2">
    <location>
        <position position="55"/>
    </location>
</feature>
<dbReference type="OMA" id="YWPTNAS"/>
<dbReference type="InterPro" id="IPR041392">
    <property type="entry name" value="GHD"/>
</dbReference>
<feature type="domain" description="Beta-galactosidase beta-sandwich" evidence="1">
    <location>
        <begin position="1"/>
        <end position="55"/>
    </location>
</feature>
<evidence type="ECO:0000313" key="2">
    <source>
        <dbReference type="EMBL" id="KAH9288505.1"/>
    </source>
</evidence>
<accession>A0AA38F4A4</accession>
<evidence type="ECO:0000259" key="1">
    <source>
        <dbReference type="Pfam" id="PF17834"/>
    </source>
</evidence>
<proteinExistence type="predicted"/>
<keyword evidence="3" id="KW-1185">Reference proteome</keyword>
<dbReference type="Proteomes" id="UP000824469">
    <property type="component" value="Unassembled WGS sequence"/>
</dbReference>
<protein>
    <recommendedName>
        <fullName evidence="1">Beta-galactosidase beta-sandwich domain-containing protein</fullName>
    </recommendedName>
</protein>